<dbReference type="GeneTree" id="ENSGT00940000178854"/>
<sequence>MEHYFRTALWMLFLIGCFQAAPTINIKEEINFGRLHKNVKFEVTMCKREPGQNNNSSDCKMQEERSLNFADFLEELRTIIDRINSN</sequence>
<evidence type="ECO:0000313" key="2">
    <source>
        <dbReference type="Ensembl" id="ENSPNYP00000001891.1"/>
    </source>
</evidence>
<dbReference type="AlphaFoldDB" id="A0A3B4EXY9"/>
<evidence type="ECO:0000256" key="1">
    <source>
        <dbReference type="SAM" id="SignalP"/>
    </source>
</evidence>
<organism evidence="2">
    <name type="scientific">Pundamilia nyererei</name>
    <dbReference type="NCBI Taxonomy" id="303518"/>
    <lineage>
        <taxon>Eukaryota</taxon>
        <taxon>Metazoa</taxon>
        <taxon>Chordata</taxon>
        <taxon>Craniata</taxon>
        <taxon>Vertebrata</taxon>
        <taxon>Euteleostomi</taxon>
        <taxon>Actinopterygii</taxon>
        <taxon>Neopterygii</taxon>
        <taxon>Teleostei</taxon>
        <taxon>Neoteleostei</taxon>
        <taxon>Acanthomorphata</taxon>
        <taxon>Ovalentaria</taxon>
        <taxon>Cichlomorphae</taxon>
        <taxon>Cichliformes</taxon>
        <taxon>Cichlidae</taxon>
        <taxon>African cichlids</taxon>
        <taxon>Pseudocrenilabrinae</taxon>
        <taxon>Haplochromini</taxon>
        <taxon>Pundamilia</taxon>
    </lineage>
</organism>
<proteinExistence type="predicted"/>
<reference evidence="2" key="1">
    <citation type="submission" date="2023-09" db="UniProtKB">
        <authorList>
            <consortium name="Ensembl"/>
        </authorList>
    </citation>
    <scope>IDENTIFICATION</scope>
</reference>
<protein>
    <recommendedName>
        <fullName evidence="3">Interleukin</fullName>
    </recommendedName>
</protein>
<keyword evidence="1" id="KW-0732">Signal</keyword>
<feature type="signal peptide" evidence="1">
    <location>
        <begin position="1"/>
        <end position="20"/>
    </location>
</feature>
<evidence type="ECO:0008006" key="3">
    <source>
        <dbReference type="Google" id="ProtNLM"/>
    </source>
</evidence>
<feature type="chain" id="PRO_5017344102" description="Interleukin" evidence="1">
    <location>
        <begin position="21"/>
        <end position="86"/>
    </location>
</feature>
<dbReference type="PROSITE" id="PS51257">
    <property type="entry name" value="PROKAR_LIPOPROTEIN"/>
    <property type="match status" value="1"/>
</dbReference>
<dbReference type="Ensembl" id="ENSPNYT00000001929.1">
    <property type="protein sequence ID" value="ENSPNYP00000001891.1"/>
    <property type="gene ID" value="ENSPNYG00000001502.1"/>
</dbReference>
<name>A0A3B4EXY9_9CICH</name>
<accession>A0A3B4EXY9</accession>